<dbReference type="Proteomes" id="UP000192758">
    <property type="component" value="Unassembled WGS sequence"/>
</dbReference>
<gene>
    <name evidence="2" type="primary">nst1</name>
    <name evidence="2" type="ORF">EHP00_1200</name>
</gene>
<protein>
    <submittedName>
        <fullName evidence="2">Nst1</fullName>
    </submittedName>
</protein>
<dbReference type="OrthoDB" id="10570909at2759"/>
<evidence type="ECO:0000313" key="3">
    <source>
        <dbReference type="Proteomes" id="UP000192758"/>
    </source>
</evidence>
<feature type="region of interest" description="Disordered" evidence="1">
    <location>
        <begin position="88"/>
        <end position="115"/>
    </location>
</feature>
<organism evidence="2 3">
    <name type="scientific">Ecytonucleospora hepatopenaei</name>
    <dbReference type="NCBI Taxonomy" id="646526"/>
    <lineage>
        <taxon>Eukaryota</taxon>
        <taxon>Fungi</taxon>
        <taxon>Fungi incertae sedis</taxon>
        <taxon>Microsporidia</taxon>
        <taxon>Enterocytozoonidae</taxon>
        <taxon>Ecytonucleospora</taxon>
    </lineage>
</organism>
<dbReference type="AlphaFoldDB" id="A0A1W0E8I2"/>
<dbReference type="VEuPathDB" id="MicrosporidiaDB:EHP00_1200"/>
<feature type="compositionally biased region" description="Basic and acidic residues" evidence="1">
    <location>
        <begin position="17"/>
        <end position="73"/>
    </location>
</feature>
<feature type="region of interest" description="Disordered" evidence="1">
    <location>
        <begin position="15"/>
        <end position="73"/>
    </location>
</feature>
<dbReference type="EMBL" id="MNPJ01000009">
    <property type="protein sequence ID" value="OQS55469.1"/>
    <property type="molecule type" value="Genomic_DNA"/>
</dbReference>
<evidence type="ECO:0000313" key="2">
    <source>
        <dbReference type="EMBL" id="OQS55469.1"/>
    </source>
</evidence>
<accession>A0A1W0E8I2</accession>
<reference evidence="2 3" key="1">
    <citation type="journal article" date="2017" name="Environ. Microbiol.">
        <title>Decay of the glycolytic pathway and adaptation to intranuclear parasitism within Enterocytozoonidae microsporidia.</title>
        <authorList>
            <person name="Wiredu Boakye D."/>
            <person name="Jaroenlak P."/>
            <person name="Prachumwat A."/>
            <person name="Williams T.A."/>
            <person name="Bateman K.S."/>
            <person name="Itsathitphaisarn O."/>
            <person name="Sritunyalucksana K."/>
            <person name="Paszkiewicz K.H."/>
            <person name="Moore K.A."/>
            <person name="Stentiford G.D."/>
            <person name="Williams B.A."/>
        </authorList>
    </citation>
    <scope>NUCLEOTIDE SEQUENCE [LARGE SCALE GENOMIC DNA]</scope>
    <source>
        <strain evidence="2 3">TH1</strain>
    </source>
</reference>
<evidence type="ECO:0000256" key="1">
    <source>
        <dbReference type="SAM" id="MobiDB-lite"/>
    </source>
</evidence>
<keyword evidence="3" id="KW-1185">Reference proteome</keyword>
<comment type="caution">
    <text evidence="2">The sequence shown here is derived from an EMBL/GenBank/DDBJ whole genome shotgun (WGS) entry which is preliminary data.</text>
</comment>
<proteinExistence type="predicted"/>
<sequence>MNKYLYKGVYMFGFGNKKKDENGEKTTKLEDAKKKREEEIKAKKLKKKEEERKVKEEAKKKAEFEKQQKEEKLRIQKEAKEQEAIKKRLESEREKQKKQAEKVKQKEQTEENKKLEEKKEKYAKKCAFKELEKKLIKMSNNSTVDEVQKRVKIKTGNVVEVDEKKYEISSEDFEKLKEMFEKEKTSEEIYLKLKAFDGKKCNLMVSNGKISNFFGKKLRTLDSTRWKFFYPIISDSYAEMNEYYHIGKNLYFTKMKRVSFEQGKFKYLKQLEQIDLFILGGDVEIPSEKTLVCIKENKIFITKEFVRKYVKETAIVPIRGKSTTSISGATKIDNSTGMEVGFWQMLIRKIKG</sequence>
<name>A0A1W0E8I2_9MICR</name>